<evidence type="ECO:0000313" key="4">
    <source>
        <dbReference type="EMBL" id="OHT20656.1"/>
    </source>
</evidence>
<keyword evidence="2" id="KW-0732">Signal</keyword>
<evidence type="ECO:0000313" key="5">
    <source>
        <dbReference type="Proteomes" id="UP000179467"/>
    </source>
</evidence>
<organism evidence="4 5">
    <name type="scientific">Edaphosphingomonas haloaromaticamans</name>
    <dbReference type="NCBI Taxonomy" id="653954"/>
    <lineage>
        <taxon>Bacteria</taxon>
        <taxon>Pseudomonadati</taxon>
        <taxon>Pseudomonadota</taxon>
        <taxon>Alphaproteobacteria</taxon>
        <taxon>Sphingomonadales</taxon>
        <taxon>Rhizorhabdaceae</taxon>
        <taxon>Edaphosphingomonas</taxon>
    </lineage>
</organism>
<dbReference type="EMBL" id="MIPT01000001">
    <property type="protein sequence ID" value="OHT20656.1"/>
    <property type="molecule type" value="Genomic_DNA"/>
</dbReference>
<dbReference type="PANTHER" id="PTHR30373:SF2">
    <property type="entry name" value="UPF0603 PROTEIN YGCG"/>
    <property type="match status" value="1"/>
</dbReference>
<protein>
    <recommendedName>
        <fullName evidence="3">TPM domain-containing protein</fullName>
    </recommendedName>
</protein>
<feature type="region of interest" description="Disordered" evidence="1">
    <location>
        <begin position="235"/>
        <end position="265"/>
    </location>
</feature>
<feature type="signal peptide" evidence="2">
    <location>
        <begin position="1"/>
        <end position="19"/>
    </location>
</feature>
<evidence type="ECO:0000259" key="3">
    <source>
        <dbReference type="Pfam" id="PF04536"/>
    </source>
</evidence>
<feature type="domain" description="TPM" evidence="3">
    <location>
        <begin position="29"/>
        <end position="152"/>
    </location>
</feature>
<proteinExistence type="predicted"/>
<dbReference type="OrthoDB" id="9810918at2"/>
<evidence type="ECO:0000256" key="1">
    <source>
        <dbReference type="SAM" id="MobiDB-lite"/>
    </source>
</evidence>
<accession>A0A1S1HGS0</accession>
<keyword evidence="5" id="KW-1185">Reference proteome</keyword>
<dbReference type="Proteomes" id="UP000179467">
    <property type="component" value="Unassembled WGS sequence"/>
</dbReference>
<reference evidence="4 5" key="1">
    <citation type="submission" date="2016-09" db="EMBL/GenBank/DDBJ databases">
        <title>Metabolic pathway, cell adaptation mechanisms and a novel monoxygenase revealed through proteogenomic-transcription analysis of a Sphingomonas haloaromaticamans strain degrading the fungicide ortho-phenylphenol.</title>
        <authorList>
            <person name="Perruchon C."/>
            <person name="Papadopoulou E.S."/>
            <person name="Rousidou C."/>
            <person name="Vasileiadis S."/>
            <person name="Tanou G."/>
            <person name="Amoutzias G."/>
            <person name="Molassiotis A."/>
            <person name="Karpouzas D.G."/>
        </authorList>
    </citation>
    <scope>NUCLEOTIDE SEQUENCE [LARGE SCALE GENOMIC DNA]</scope>
    <source>
        <strain evidence="4 5">P3</strain>
    </source>
</reference>
<dbReference type="InterPro" id="IPR007621">
    <property type="entry name" value="TPM_dom"/>
</dbReference>
<evidence type="ECO:0000256" key="2">
    <source>
        <dbReference type="SAM" id="SignalP"/>
    </source>
</evidence>
<dbReference type="RefSeq" id="WP_139181721.1">
    <property type="nucleotide sequence ID" value="NZ_MIPT01000001.1"/>
</dbReference>
<dbReference type="PANTHER" id="PTHR30373">
    <property type="entry name" value="UPF0603 PROTEIN YGCG"/>
    <property type="match status" value="1"/>
</dbReference>
<name>A0A1S1HGS0_9SPHN</name>
<feature type="chain" id="PRO_5012503835" description="TPM domain-containing protein" evidence="2">
    <location>
        <begin position="20"/>
        <end position="265"/>
    </location>
</feature>
<dbReference type="AlphaFoldDB" id="A0A1S1HGS0"/>
<comment type="caution">
    <text evidence="4">The sequence shown here is derived from an EMBL/GenBank/DDBJ whole genome shotgun (WGS) entry which is preliminary data.</text>
</comment>
<dbReference type="Gene3D" id="3.10.310.50">
    <property type="match status" value="1"/>
</dbReference>
<sequence>MTRLIALLWLLLAATAAGAQTFPPLSGRVVDAANILSPEQESALTAKLAALEQGSGRQFVVATVPGLQGYTIEDYGYRLGRSWGIGTGKLNDGLILLVAPNERKVRIEAGYGLTPIVTDALSGIIIRRAILPRFRDGDMAGGIDAGADALIDLIKLPDAEAAARAQEIVKTEAAKERQFDPAVLIPIVIIGGMMLMTLRSRRRGGVYRRGGGPIILWGPGMGGWGDDDDDRWGGGGGWGGGGWGGGGGFSGGGGSFGGGGASGSW</sequence>
<gene>
    <name evidence="4" type="ORF">BHE75_02656</name>
</gene>
<dbReference type="Pfam" id="PF04536">
    <property type="entry name" value="TPM_phosphatase"/>
    <property type="match status" value="1"/>
</dbReference>